<reference evidence="2 3" key="1">
    <citation type="journal article" date="2007" name="Nature">
        <title>Evolution of genes and genomes on the Drosophila phylogeny.</title>
        <authorList>
            <consortium name="Drosophila 12 Genomes Consortium"/>
            <person name="Clark A.G."/>
            <person name="Eisen M.B."/>
            <person name="Smith D.R."/>
            <person name="Bergman C.M."/>
            <person name="Oliver B."/>
            <person name="Markow T.A."/>
            <person name="Kaufman T.C."/>
            <person name="Kellis M."/>
            <person name="Gelbart W."/>
            <person name="Iyer V.N."/>
            <person name="Pollard D.A."/>
            <person name="Sackton T.B."/>
            <person name="Larracuente A.M."/>
            <person name="Singh N.D."/>
            <person name="Abad J.P."/>
            <person name="Abt D.N."/>
            <person name="Adryan B."/>
            <person name="Aguade M."/>
            <person name="Akashi H."/>
            <person name="Anderson W.W."/>
            <person name="Aquadro C.F."/>
            <person name="Ardell D.H."/>
            <person name="Arguello R."/>
            <person name="Artieri C.G."/>
            <person name="Barbash D.A."/>
            <person name="Barker D."/>
            <person name="Barsanti P."/>
            <person name="Batterham P."/>
            <person name="Batzoglou S."/>
            <person name="Begun D."/>
            <person name="Bhutkar A."/>
            <person name="Blanco E."/>
            <person name="Bosak S.A."/>
            <person name="Bradley R.K."/>
            <person name="Brand A.D."/>
            <person name="Brent M.R."/>
            <person name="Brooks A.N."/>
            <person name="Brown R.H."/>
            <person name="Butlin R.K."/>
            <person name="Caggese C."/>
            <person name="Calvi B.R."/>
            <person name="Bernardo de Carvalho A."/>
            <person name="Caspi A."/>
            <person name="Castrezana S."/>
            <person name="Celniker S.E."/>
            <person name="Chang J.L."/>
            <person name="Chapple C."/>
            <person name="Chatterji S."/>
            <person name="Chinwalla A."/>
            <person name="Civetta A."/>
            <person name="Clifton S.W."/>
            <person name="Comeron J.M."/>
            <person name="Costello J.C."/>
            <person name="Coyne J.A."/>
            <person name="Daub J."/>
            <person name="David R.G."/>
            <person name="Delcher A.L."/>
            <person name="Delehaunty K."/>
            <person name="Do C.B."/>
            <person name="Ebling H."/>
            <person name="Edwards K."/>
            <person name="Eickbush T."/>
            <person name="Evans J.D."/>
            <person name="Filipski A."/>
            <person name="Findeiss S."/>
            <person name="Freyhult E."/>
            <person name="Fulton L."/>
            <person name="Fulton R."/>
            <person name="Garcia A.C."/>
            <person name="Gardiner A."/>
            <person name="Garfield D.A."/>
            <person name="Garvin B.E."/>
            <person name="Gibson G."/>
            <person name="Gilbert D."/>
            <person name="Gnerre S."/>
            <person name="Godfrey J."/>
            <person name="Good R."/>
            <person name="Gotea V."/>
            <person name="Gravely B."/>
            <person name="Greenberg A.J."/>
            <person name="Griffiths-Jones S."/>
            <person name="Gross S."/>
            <person name="Guigo R."/>
            <person name="Gustafson E.A."/>
            <person name="Haerty W."/>
            <person name="Hahn M.W."/>
            <person name="Halligan D.L."/>
            <person name="Halpern A.L."/>
            <person name="Halter G.M."/>
            <person name="Han M.V."/>
            <person name="Heger A."/>
            <person name="Hillier L."/>
            <person name="Hinrichs A.S."/>
            <person name="Holmes I."/>
            <person name="Hoskins R.A."/>
            <person name="Hubisz M.J."/>
            <person name="Hultmark D."/>
            <person name="Huntley M.A."/>
            <person name="Jaffe D.B."/>
            <person name="Jagadeeshan S."/>
            <person name="Jeck W.R."/>
            <person name="Johnson J."/>
            <person name="Jones C.D."/>
            <person name="Jordan W.C."/>
            <person name="Karpen G.H."/>
            <person name="Kataoka E."/>
            <person name="Keightley P.D."/>
            <person name="Kheradpour P."/>
            <person name="Kirkness E.F."/>
            <person name="Koerich L.B."/>
            <person name="Kristiansen K."/>
            <person name="Kudrna D."/>
            <person name="Kulathinal R.J."/>
            <person name="Kumar S."/>
            <person name="Kwok R."/>
            <person name="Lander E."/>
            <person name="Langley C.H."/>
            <person name="Lapoint R."/>
            <person name="Lazzaro B.P."/>
            <person name="Lee S.J."/>
            <person name="Levesque L."/>
            <person name="Li R."/>
            <person name="Lin C.F."/>
            <person name="Lin M.F."/>
            <person name="Lindblad-Toh K."/>
            <person name="Llopart A."/>
            <person name="Long M."/>
            <person name="Low L."/>
            <person name="Lozovsky E."/>
            <person name="Lu J."/>
            <person name="Luo M."/>
            <person name="Machado C.A."/>
            <person name="Makalowski W."/>
            <person name="Marzo M."/>
            <person name="Matsuda M."/>
            <person name="Matzkin L."/>
            <person name="McAllister B."/>
            <person name="McBride C.S."/>
            <person name="McKernan B."/>
            <person name="McKernan K."/>
            <person name="Mendez-Lago M."/>
            <person name="Minx P."/>
            <person name="Mollenhauer M.U."/>
            <person name="Montooth K."/>
            <person name="Mount S.M."/>
            <person name="Mu X."/>
            <person name="Myers E."/>
            <person name="Negre B."/>
            <person name="Newfeld S."/>
            <person name="Nielsen R."/>
            <person name="Noor M.A."/>
            <person name="O'Grady P."/>
            <person name="Pachter L."/>
            <person name="Papaceit M."/>
            <person name="Parisi M.J."/>
            <person name="Parisi M."/>
            <person name="Parts L."/>
            <person name="Pedersen J.S."/>
            <person name="Pesole G."/>
            <person name="Phillippy A.M."/>
            <person name="Ponting C.P."/>
            <person name="Pop M."/>
            <person name="Porcelli D."/>
            <person name="Powell J.R."/>
            <person name="Prohaska S."/>
            <person name="Pruitt K."/>
            <person name="Puig M."/>
            <person name="Quesneville H."/>
            <person name="Ram K.R."/>
            <person name="Rand D."/>
            <person name="Rasmussen M.D."/>
            <person name="Reed L.K."/>
            <person name="Reenan R."/>
            <person name="Reily A."/>
            <person name="Remington K.A."/>
            <person name="Rieger T.T."/>
            <person name="Ritchie M.G."/>
            <person name="Robin C."/>
            <person name="Rogers Y.H."/>
            <person name="Rohde C."/>
            <person name="Rozas J."/>
            <person name="Rubenfield M.J."/>
            <person name="Ruiz A."/>
            <person name="Russo S."/>
            <person name="Salzberg S.L."/>
            <person name="Sanchez-Gracia A."/>
            <person name="Saranga D.J."/>
            <person name="Sato H."/>
            <person name="Schaeffer S.W."/>
            <person name="Schatz M.C."/>
            <person name="Schlenke T."/>
            <person name="Schwartz R."/>
            <person name="Segarra C."/>
            <person name="Singh R.S."/>
            <person name="Sirot L."/>
            <person name="Sirota M."/>
            <person name="Sisneros N.B."/>
            <person name="Smith C.D."/>
            <person name="Smith T.F."/>
            <person name="Spieth J."/>
            <person name="Stage D.E."/>
            <person name="Stark A."/>
            <person name="Stephan W."/>
            <person name="Strausberg R.L."/>
            <person name="Strempel S."/>
            <person name="Sturgill D."/>
            <person name="Sutton G."/>
            <person name="Sutton G.G."/>
            <person name="Tao W."/>
            <person name="Teichmann S."/>
            <person name="Tobari Y.N."/>
            <person name="Tomimura Y."/>
            <person name="Tsolas J.M."/>
            <person name="Valente V.L."/>
            <person name="Venter E."/>
            <person name="Venter J.C."/>
            <person name="Vicario S."/>
            <person name="Vieira F.G."/>
            <person name="Vilella A.J."/>
            <person name="Villasante A."/>
            <person name="Walenz B."/>
            <person name="Wang J."/>
            <person name="Wasserman M."/>
            <person name="Watts T."/>
            <person name="Wilson D."/>
            <person name="Wilson R.K."/>
            <person name="Wing R.A."/>
            <person name="Wolfner M.F."/>
            <person name="Wong A."/>
            <person name="Wong G.K."/>
            <person name="Wu C.I."/>
            <person name="Wu G."/>
            <person name="Yamamoto D."/>
            <person name="Yang H.P."/>
            <person name="Yang S.P."/>
            <person name="Yorke J.A."/>
            <person name="Yoshida K."/>
            <person name="Zdobnov E."/>
            <person name="Zhang P."/>
            <person name="Zhang Y."/>
            <person name="Zimin A.V."/>
            <person name="Baldwin J."/>
            <person name="Abdouelleil A."/>
            <person name="Abdulkadir J."/>
            <person name="Abebe A."/>
            <person name="Abera B."/>
            <person name="Abreu J."/>
            <person name="Acer S.C."/>
            <person name="Aftuck L."/>
            <person name="Alexander A."/>
            <person name="An P."/>
            <person name="Anderson E."/>
            <person name="Anderson S."/>
            <person name="Arachi H."/>
            <person name="Azer M."/>
            <person name="Bachantsang P."/>
            <person name="Barry A."/>
            <person name="Bayul T."/>
            <person name="Berlin A."/>
            <person name="Bessette D."/>
            <person name="Bloom T."/>
            <person name="Blye J."/>
            <person name="Boguslavskiy L."/>
            <person name="Bonnet C."/>
            <person name="Boukhgalter B."/>
            <person name="Bourzgui I."/>
            <person name="Brown A."/>
            <person name="Cahill P."/>
            <person name="Channer S."/>
            <person name="Cheshatsang Y."/>
            <person name="Chuda L."/>
            <person name="Citroen M."/>
            <person name="Collymore A."/>
            <person name="Cooke P."/>
            <person name="Costello M."/>
            <person name="D'Aco K."/>
            <person name="Daza R."/>
            <person name="De Haan G."/>
            <person name="DeGray S."/>
            <person name="DeMaso C."/>
            <person name="Dhargay N."/>
            <person name="Dooley K."/>
            <person name="Dooley E."/>
            <person name="Doricent M."/>
            <person name="Dorje P."/>
            <person name="Dorjee K."/>
            <person name="Dupes A."/>
            <person name="Elong R."/>
            <person name="Falk J."/>
            <person name="Farina A."/>
            <person name="Faro S."/>
            <person name="Ferguson D."/>
            <person name="Fisher S."/>
            <person name="Foley C.D."/>
            <person name="Franke A."/>
            <person name="Friedrich D."/>
            <person name="Gadbois L."/>
            <person name="Gearin G."/>
            <person name="Gearin C.R."/>
            <person name="Giannoukos G."/>
            <person name="Goode T."/>
            <person name="Graham J."/>
            <person name="Grandbois E."/>
            <person name="Grewal S."/>
            <person name="Gyaltsen K."/>
            <person name="Hafez N."/>
            <person name="Hagos B."/>
            <person name="Hall J."/>
            <person name="Henson C."/>
            <person name="Hollinger A."/>
            <person name="Honan T."/>
            <person name="Huard M.D."/>
            <person name="Hughes L."/>
            <person name="Hurhula B."/>
            <person name="Husby M.E."/>
            <person name="Kamat A."/>
            <person name="Kanga B."/>
            <person name="Kashin S."/>
            <person name="Khazanovich D."/>
            <person name="Kisner P."/>
            <person name="Lance K."/>
            <person name="Lara M."/>
            <person name="Lee W."/>
            <person name="Lennon N."/>
            <person name="Letendre F."/>
            <person name="LeVine R."/>
            <person name="Lipovsky A."/>
            <person name="Liu X."/>
            <person name="Liu J."/>
            <person name="Liu S."/>
            <person name="Lokyitsang T."/>
            <person name="Lokyitsang Y."/>
            <person name="Lubonja R."/>
            <person name="Lui A."/>
            <person name="MacDonald P."/>
            <person name="Magnisalis V."/>
            <person name="Maru K."/>
            <person name="Matthews C."/>
            <person name="McCusker W."/>
            <person name="McDonough S."/>
            <person name="Mehta T."/>
            <person name="Meldrim J."/>
            <person name="Meneus L."/>
            <person name="Mihai O."/>
            <person name="Mihalev A."/>
            <person name="Mihova T."/>
            <person name="Mittelman R."/>
            <person name="Mlenga V."/>
            <person name="Montmayeur A."/>
            <person name="Mulrain L."/>
            <person name="Navidi A."/>
            <person name="Naylor J."/>
            <person name="Negash T."/>
            <person name="Nguyen T."/>
            <person name="Nguyen N."/>
            <person name="Nicol R."/>
            <person name="Norbu C."/>
            <person name="Norbu N."/>
            <person name="Novod N."/>
            <person name="O'Neill B."/>
            <person name="Osman S."/>
            <person name="Markiewicz E."/>
            <person name="Oyono O.L."/>
            <person name="Patti C."/>
            <person name="Phunkhang P."/>
            <person name="Pierre F."/>
            <person name="Priest M."/>
            <person name="Raghuraman S."/>
            <person name="Rege F."/>
            <person name="Reyes R."/>
            <person name="Rise C."/>
            <person name="Rogov P."/>
            <person name="Ross K."/>
            <person name="Ryan E."/>
            <person name="Settipalli S."/>
            <person name="Shea T."/>
            <person name="Sherpa N."/>
            <person name="Shi L."/>
            <person name="Shih D."/>
            <person name="Sparrow T."/>
            <person name="Spaulding J."/>
            <person name="Stalker J."/>
            <person name="Stange-Thomann N."/>
            <person name="Stavropoulos S."/>
            <person name="Stone C."/>
            <person name="Strader C."/>
            <person name="Tesfaye S."/>
            <person name="Thomson T."/>
            <person name="Thoulutsang Y."/>
            <person name="Thoulutsang D."/>
            <person name="Topham K."/>
            <person name="Topping I."/>
            <person name="Tsamla T."/>
            <person name="Vassiliev H."/>
            <person name="Vo A."/>
            <person name="Wangchuk T."/>
            <person name="Wangdi T."/>
            <person name="Weiand M."/>
            <person name="Wilkinson J."/>
            <person name="Wilson A."/>
            <person name="Yadav S."/>
            <person name="Young G."/>
            <person name="Yu Q."/>
            <person name="Zembek L."/>
            <person name="Zhong D."/>
            <person name="Zimmer A."/>
            <person name="Zwirko Z."/>
            <person name="Jaffe D.B."/>
            <person name="Alvarez P."/>
            <person name="Brockman W."/>
            <person name="Butler J."/>
            <person name="Chin C."/>
            <person name="Gnerre S."/>
            <person name="Grabherr M."/>
            <person name="Kleber M."/>
            <person name="Mauceli E."/>
            <person name="MacCallum I."/>
        </authorList>
    </citation>
    <scope>NUCLEOTIDE SEQUENCE [LARGE SCALE GENOMIC DNA]</scope>
    <source>
        <strain evidence="3">Tucson 15287-2541.00</strain>
    </source>
</reference>
<name>B4J5R1_DROGR</name>
<feature type="compositionally biased region" description="Low complexity" evidence="1">
    <location>
        <begin position="106"/>
        <end position="125"/>
    </location>
</feature>
<proteinExistence type="predicted"/>
<evidence type="ECO:0000313" key="2">
    <source>
        <dbReference type="EMBL" id="EDW01837.1"/>
    </source>
</evidence>
<feature type="region of interest" description="Disordered" evidence="1">
    <location>
        <begin position="106"/>
        <end position="138"/>
    </location>
</feature>
<dbReference type="HOGENOM" id="CLU_1857342_0_0_1"/>
<feature type="compositionally biased region" description="Acidic residues" evidence="1">
    <location>
        <begin position="23"/>
        <end position="35"/>
    </location>
</feature>
<dbReference type="EMBL" id="CH916367">
    <property type="protein sequence ID" value="EDW01837.1"/>
    <property type="molecule type" value="Genomic_DNA"/>
</dbReference>
<dbReference type="Proteomes" id="UP000001070">
    <property type="component" value="Unassembled WGS sequence"/>
</dbReference>
<sequence>MCGGINLPKRYWHANKGGGNSDGDGDGDGNGDGEGDTLSPGRNAVSDRQPHHDGNCQPAEGSRHQQHQQASGIEHQESGHQAFGSLPATISSTSINANFFTDQNWPTKLTLPTQLQPQSQQPQTQPKERRQQRLKNYY</sequence>
<evidence type="ECO:0000256" key="1">
    <source>
        <dbReference type="SAM" id="MobiDB-lite"/>
    </source>
</evidence>
<keyword evidence="3" id="KW-1185">Reference proteome</keyword>
<evidence type="ECO:0000313" key="3">
    <source>
        <dbReference type="Proteomes" id="UP000001070"/>
    </source>
</evidence>
<dbReference type="InParanoid" id="B4J5R1"/>
<protein>
    <submittedName>
        <fullName evidence="2">GH21653</fullName>
    </submittedName>
</protein>
<feature type="region of interest" description="Disordered" evidence="1">
    <location>
        <begin position="1"/>
        <end position="89"/>
    </location>
</feature>
<accession>B4J5R1</accession>
<dbReference type="AlphaFoldDB" id="B4J5R1"/>
<organism evidence="3">
    <name type="scientific">Drosophila grimshawi</name>
    <name type="common">Hawaiian fruit fly</name>
    <name type="synonym">Idiomyia grimshawi</name>
    <dbReference type="NCBI Taxonomy" id="7222"/>
    <lineage>
        <taxon>Eukaryota</taxon>
        <taxon>Metazoa</taxon>
        <taxon>Ecdysozoa</taxon>
        <taxon>Arthropoda</taxon>
        <taxon>Hexapoda</taxon>
        <taxon>Insecta</taxon>
        <taxon>Pterygota</taxon>
        <taxon>Neoptera</taxon>
        <taxon>Endopterygota</taxon>
        <taxon>Diptera</taxon>
        <taxon>Brachycera</taxon>
        <taxon>Muscomorpha</taxon>
        <taxon>Ephydroidea</taxon>
        <taxon>Drosophilidae</taxon>
        <taxon>Drosophila</taxon>
        <taxon>Hawaiian Drosophila</taxon>
    </lineage>
</organism>
<gene>
    <name evidence="2" type="primary">Dgri\GH21653</name>
    <name evidence="2" type="ORF">Dgri_GH21653</name>
</gene>